<protein>
    <submittedName>
        <fullName evidence="1">Uncharacterized protein</fullName>
    </submittedName>
</protein>
<sequence length="21" mass="2209">MSCNLGASLLARIFVTSLAKL</sequence>
<dbReference type="EMBL" id="GBRH01233450">
    <property type="protein sequence ID" value="JAD64445.1"/>
    <property type="molecule type" value="Transcribed_RNA"/>
</dbReference>
<evidence type="ECO:0000313" key="1">
    <source>
        <dbReference type="EMBL" id="JAD64445.1"/>
    </source>
</evidence>
<organism evidence="1">
    <name type="scientific">Arundo donax</name>
    <name type="common">Giant reed</name>
    <name type="synonym">Donax arundinaceus</name>
    <dbReference type="NCBI Taxonomy" id="35708"/>
    <lineage>
        <taxon>Eukaryota</taxon>
        <taxon>Viridiplantae</taxon>
        <taxon>Streptophyta</taxon>
        <taxon>Embryophyta</taxon>
        <taxon>Tracheophyta</taxon>
        <taxon>Spermatophyta</taxon>
        <taxon>Magnoliopsida</taxon>
        <taxon>Liliopsida</taxon>
        <taxon>Poales</taxon>
        <taxon>Poaceae</taxon>
        <taxon>PACMAD clade</taxon>
        <taxon>Arundinoideae</taxon>
        <taxon>Arundineae</taxon>
        <taxon>Arundo</taxon>
    </lineage>
</organism>
<name>A0A0A9BTE0_ARUDO</name>
<accession>A0A0A9BTE0</accession>
<proteinExistence type="predicted"/>
<dbReference type="AlphaFoldDB" id="A0A0A9BTE0"/>
<reference evidence="1" key="2">
    <citation type="journal article" date="2015" name="Data Brief">
        <title>Shoot transcriptome of the giant reed, Arundo donax.</title>
        <authorList>
            <person name="Barrero R.A."/>
            <person name="Guerrero F.D."/>
            <person name="Moolhuijzen P."/>
            <person name="Goolsby J.A."/>
            <person name="Tidwell J."/>
            <person name="Bellgard S.E."/>
            <person name="Bellgard M.I."/>
        </authorList>
    </citation>
    <scope>NUCLEOTIDE SEQUENCE</scope>
    <source>
        <tissue evidence="1">Shoot tissue taken approximately 20 cm above the soil surface</tissue>
    </source>
</reference>
<reference evidence="1" key="1">
    <citation type="submission" date="2014-09" db="EMBL/GenBank/DDBJ databases">
        <authorList>
            <person name="Magalhaes I.L.F."/>
            <person name="Oliveira U."/>
            <person name="Santos F.R."/>
            <person name="Vidigal T.H.D.A."/>
            <person name="Brescovit A.D."/>
            <person name="Santos A.J."/>
        </authorList>
    </citation>
    <scope>NUCLEOTIDE SEQUENCE</scope>
    <source>
        <tissue evidence="1">Shoot tissue taken approximately 20 cm above the soil surface</tissue>
    </source>
</reference>